<proteinExistence type="predicted"/>
<feature type="signal peptide" evidence="1">
    <location>
        <begin position="1"/>
        <end position="26"/>
    </location>
</feature>
<reference evidence="2" key="1">
    <citation type="submission" date="2025-08" db="UniProtKB">
        <authorList>
            <consortium name="Ensembl"/>
        </authorList>
    </citation>
    <scope>IDENTIFICATION</scope>
</reference>
<evidence type="ECO:0000313" key="2">
    <source>
        <dbReference type="Ensembl" id="ENSSMRP00000022442.1"/>
    </source>
</evidence>
<keyword evidence="1" id="KW-0732">Signal</keyword>
<sequence length="107" mass="11983">GQCNELIVLACAYALCSLARCFLAAAMSSNNGNFLDNDQWLSTVSQYDRDKYWNKFRDVSTVCLEFFKPLLSDICFLFRVCLTGGGEEREMALSEQVATACSLEGKR</sequence>
<reference evidence="2" key="2">
    <citation type="submission" date="2025-09" db="UniProtKB">
        <authorList>
            <consortium name="Ensembl"/>
        </authorList>
    </citation>
    <scope>IDENTIFICATION</scope>
</reference>
<evidence type="ECO:0000256" key="1">
    <source>
        <dbReference type="SAM" id="SignalP"/>
    </source>
</evidence>
<feature type="chain" id="PRO_5034738655" evidence="1">
    <location>
        <begin position="27"/>
        <end position="107"/>
    </location>
</feature>
<keyword evidence="3" id="KW-1185">Reference proteome</keyword>
<dbReference type="AlphaFoldDB" id="A0A8D0DVC6"/>
<dbReference type="GeneTree" id="ENSGT00950000186323"/>
<accession>A0A8D0DVC6</accession>
<dbReference type="Ensembl" id="ENSSMRT00000026253.1">
    <property type="protein sequence ID" value="ENSSMRP00000022442.1"/>
    <property type="gene ID" value="ENSSMRG00000017446.1"/>
</dbReference>
<protein>
    <submittedName>
        <fullName evidence="2">Uncharacterized protein</fullName>
    </submittedName>
</protein>
<dbReference type="Proteomes" id="UP000694421">
    <property type="component" value="Unplaced"/>
</dbReference>
<name>A0A8D0DVC6_SALMN</name>
<evidence type="ECO:0000313" key="3">
    <source>
        <dbReference type="Proteomes" id="UP000694421"/>
    </source>
</evidence>
<organism evidence="2 3">
    <name type="scientific">Salvator merianae</name>
    <name type="common">Argentine black and white tegu</name>
    <name type="synonym">Tupinambis merianae</name>
    <dbReference type="NCBI Taxonomy" id="96440"/>
    <lineage>
        <taxon>Eukaryota</taxon>
        <taxon>Metazoa</taxon>
        <taxon>Chordata</taxon>
        <taxon>Craniata</taxon>
        <taxon>Vertebrata</taxon>
        <taxon>Euteleostomi</taxon>
        <taxon>Lepidosauria</taxon>
        <taxon>Squamata</taxon>
        <taxon>Bifurcata</taxon>
        <taxon>Unidentata</taxon>
        <taxon>Episquamata</taxon>
        <taxon>Laterata</taxon>
        <taxon>Teiioidea</taxon>
        <taxon>Teiidae</taxon>
        <taxon>Salvator</taxon>
    </lineage>
</organism>